<comment type="similarity">
    <text evidence="1 7">Belongs to the cytochrome P450 family.</text>
</comment>
<keyword evidence="4 7" id="KW-0560">Oxidoreductase</keyword>
<keyword evidence="6 7" id="KW-0503">Monooxygenase</keyword>
<dbReference type="PANTHER" id="PTHR46696">
    <property type="entry name" value="P450, PUTATIVE (EUROFUNG)-RELATED"/>
    <property type="match status" value="1"/>
</dbReference>
<name>A0A4R7I294_9ACTN</name>
<dbReference type="PRINTS" id="PR00359">
    <property type="entry name" value="BP450"/>
</dbReference>
<dbReference type="GO" id="GO:0020037">
    <property type="term" value="F:heme binding"/>
    <property type="evidence" value="ECO:0007669"/>
    <property type="project" value="InterPro"/>
</dbReference>
<organism evidence="8 9">
    <name type="scientific">Ilumatobacter fluminis</name>
    <dbReference type="NCBI Taxonomy" id="467091"/>
    <lineage>
        <taxon>Bacteria</taxon>
        <taxon>Bacillati</taxon>
        <taxon>Actinomycetota</taxon>
        <taxon>Acidimicrobiia</taxon>
        <taxon>Acidimicrobiales</taxon>
        <taxon>Ilumatobacteraceae</taxon>
        <taxon>Ilumatobacter</taxon>
    </lineage>
</organism>
<dbReference type="InterPro" id="IPR017972">
    <property type="entry name" value="Cyt_P450_CS"/>
</dbReference>
<evidence type="ECO:0000313" key="8">
    <source>
        <dbReference type="EMBL" id="TDT17717.1"/>
    </source>
</evidence>
<dbReference type="Gene3D" id="1.10.630.10">
    <property type="entry name" value="Cytochrome P450"/>
    <property type="match status" value="1"/>
</dbReference>
<dbReference type="Pfam" id="PF00067">
    <property type="entry name" value="p450"/>
    <property type="match status" value="2"/>
</dbReference>
<dbReference type="EMBL" id="SOAU01000001">
    <property type="protein sequence ID" value="TDT17717.1"/>
    <property type="molecule type" value="Genomic_DNA"/>
</dbReference>
<evidence type="ECO:0000256" key="1">
    <source>
        <dbReference type="ARBA" id="ARBA00010617"/>
    </source>
</evidence>
<accession>A0A4R7I294</accession>
<dbReference type="InterPro" id="IPR002397">
    <property type="entry name" value="Cyt_P450_B"/>
</dbReference>
<evidence type="ECO:0000256" key="6">
    <source>
        <dbReference type="ARBA" id="ARBA00023033"/>
    </source>
</evidence>
<dbReference type="PROSITE" id="PS00086">
    <property type="entry name" value="CYTOCHROME_P450"/>
    <property type="match status" value="1"/>
</dbReference>
<evidence type="ECO:0000256" key="5">
    <source>
        <dbReference type="ARBA" id="ARBA00023004"/>
    </source>
</evidence>
<dbReference type="GO" id="GO:0004497">
    <property type="term" value="F:monooxygenase activity"/>
    <property type="evidence" value="ECO:0007669"/>
    <property type="project" value="UniProtKB-KW"/>
</dbReference>
<comment type="caution">
    <text evidence="8">The sequence shown here is derived from an EMBL/GenBank/DDBJ whole genome shotgun (WGS) entry which is preliminary data.</text>
</comment>
<keyword evidence="2 7" id="KW-0349">Heme</keyword>
<dbReference type="Proteomes" id="UP000294558">
    <property type="component" value="Unassembled WGS sequence"/>
</dbReference>
<dbReference type="InterPro" id="IPR036396">
    <property type="entry name" value="Cyt_P450_sf"/>
</dbReference>
<dbReference type="PANTHER" id="PTHR46696:SF1">
    <property type="entry name" value="CYTOCHROME P450 YJIB-RELATED"/>
    <property type="match status" value="1"/>
</dbReference>
<dbReference type="CDD" id="cd20625">
    <property type="entry name" value="CYP164-like"/>
    <property type="match status" value="1"/>
</dbReference>
<evidence type="ECO:0000313" key="9">
    <source>
        <dbReference type="Proteomes" id="UP000294558"/>
    </source>
</evidence>
<dbReference type="FunFam" id="1.10.630.10:FF:000018">
    <property type="entry name" value="Cytochrome P450 monooxygenase"/>
    <property type="match status" value="1"/>
</dbReference>
<dbReference type="GO" id="GO:0016705">
    <property type="term" value="F:oxidoreductase activity, acting on paired donors, with incorporation or reduction of molecular oxygen"/>
    <property type="evidence" value="ECO:0007669"/>
    <property type="project" value="InterPro"/>
</dbReference>
<reference evidence="8 9" key="1">
    <citation type="submission" date="2019-03" db="EMBL/GenBank/DDBJ databases">
        <title>Sequencing the genomes of 1000 actinobacteria strains.</title>
        <authorList>
            <person name="Klenk H.-P."/>
        </authorList>
    </citation>
    <scope>NUCLEOTIDE SEQUENCE [LARGE SCALE GENOMIC DNA]</scope>
    <source>
        <strain evidence="8 9">DSM 18936</strain>
    </source>
</reference>
<evidence type="ECO:0000256" key="3">
    <source>
        <dbReference type="ARBA" id="ARBA00022723"/>
    </source>
</evidence>
<dbReference type="SUPFAM" id="SSF48264">
    <property type="entry name" value="Cytochrome P450"/>
    <property type="match status" value="1"/>
</dbReference>
<dbReference type="InterPro" id="IPR001128">
    <property type="entry name" value="Cyt_P450"/>
</dbReference>
<sequence>MTANHDELIERHFRPDDPAFIADPYPDFAALRAAMPIGRDPRSGQWLITRFADVHATLRDRRLGRNYTQSFDHAEFGRPEPDPRWARFHEHEAWSLLALEPPDHTRLRRLVSKVFTQRSVNALRPTIERRATELLDRCAERGTIDLIADYAQPYSVGVICAMLGVPDSDTQRLLDWSHAIVKMYELHATDEQRVAADEAAGEFIEYVHALIDRKRHEPDDLLLSELVRVEDDDDTLTVPEITSTTMVLLEAGHEATVNTLGNGMRAMLHHPDQWRRVTSGEVDPADAVEEMLRWDSPTQLFDRYVLDDDVTIAGRPLERGDEVAMLFGCAQRDPDRFADPDRFDVGRGDTKHIGFGGGIHFCIGAPLARVEVAVSVEAIARRFPDVALVDDPTYHPTFVIRGLESLHLDVG</sequence>
<evidence type="ECO:0000256" key="4">
    <source>
        <dbReference type="ARBA" id="ARBA00023002"/>
    </source>
</evidence>
<keyword evidence="9" id="KW-1185">Reference proteome</keyword>
<dbReference type="AlphaFoldDB" id="A0A4R7I294"/>
<protein>
    <submittedName>
        <fullName evidence="8">Cytochrome P450</fullName>
    </submittedName>
</protein>
<dbReference type="RefSeq" id="WP_133869987.1">
    <property type="nucleotide sequence ID" value="NZ_SOAU01000001.1"/>
</dbReference>
<keyword evidence="5 7" id="KW-0408">Iron</keyword>
<keyword evidence="3 7" id="KW-0479">Metal-binding</keyword>
<proteinExistence type="inferred from homology"/>
<evidence type="ECO:0000256" key="7">
    <source>
        <dbReference type="RuleBase" id="RU000461"/>
    </source>
</evidence>
<dbReference type="GO" id="GO:0005506">
    <property type="term" value="F:iron ion binding"/>
    <property type="evidence" value="ECO:0007669"/>
    <property type="project" value="InterPro"/>
</dbReference>
<evidence type="ECO:0000256" key="2">
    <source>
        <dbReference type="ARBA" id="ARBA00022617"/>
    </source>
</evidence>
<gene>
    <name evidence="8" type="ORF">BDK89_3328</name>
</gene>
<dbReference type="OrthoDB" id="4133219at2"/>